<evidence type="ECO:0000256" key="5">
    <source>
        <dbReference type="ARBA" id="ARBA00022842"/>
    </source>
</evidence>
<gene>
    <name evidence="8" type="ORF">ANI01nite_04900</name>
</gene>
<name>A0ABQ0RHL4_GLUNI</name>
<evidence type="ECO:0000256" key="7">
    <source>
        <dbReference type="SAM" id="MobiDB-lite"/>
    </source>
</evidence>
<evidence type="ECO:0000313" key="8">
    <source>
        <dbReference type="EMBL" id="GEC11287.1"/>
    </source>
</evidence>
<evidence type="ECO:0008006" key="10">
    <source>
        <dbReference type="Google" id="ProtNLM"/>
    </source>
</evidence>
<evidence type="ECO:0000313" key="9">
    <source>
        <dbReference type="Proteomes" id="UP000316242"/>
    </source>
</evidence>
<protein>
    <recommendedName>
        <fullName evidence="10">Geranylgeranyl pyrophosphate synthase</fullName>
    </recommendedName>
</protein>
<dbReference type="InterPro" id="IPR008949">
    <property type="entry name" value="Isoprenoid_synthase_dom_sf"/>
</dbReference>
<reference evidence="8 9" key="1">
    <citation type="submission" date="2019-06" db="EMBL/GenBank/DDBJ databases">
        <title>Whole genome shotgun sequence of Glutamicibacter nicotianae NBRC 14234.</title>
        <authorList>
            <person name="Hosoyama A."/>
            <person name="Uohara A."/>
            <person name="Ohji S."/>
            <person name="Ichikawa N."/>
        </authorList>
    </citation>
    <scope>NUCLEOTIDE SEQUENCE [LARGE SCALE GENOMIC DNA]</scope>
    <source>
        <strain evidence="8 9">NBRC 14234</strain>
    </source>
</reference>
<evidence type="ECO:0000256" key="4">
    <source>
        <dbReference type="ARBA" id="ARBA00022723"/>
    </source>
</evidence>
<dbReference type="EMBL" id="BJNE01000001">
    <property type="protein sequence ID" value="GEC11287.1"/>
    <property type="molecule type" value="Genomic_DNA"/>
</dbReference>
<dbReference type="Proteomes" id="UP000316242">
    <property type="component" value="Unassembled WGS sequence"/>
</dbReference>
<feature type="compositionally biased region" description="Polar residues" evidence="7">
    <location>
        <begin position="1"/>
        <end position="12"/>
    </location>
</feature>
<dbReference type="CDD" id="cd00685">
    <property type="entry name" value="Trans_IPPS_HT"/>
    <property type="match status" value="1"/>
</dbReference>
<dbReference type="Gene3D" id="1.10.600.10">
    <property type="entry name" value="Farnesyl Diphosphate Synthase"/>
    <property type="match status" value="1"/>
</dbReference>
<dbReference type="SFLD" id="SFLDS00005">
    <property type="entry name" value="Isoprenoid_Synthase_Type_I"/>
    <property type="match status" value="1"/>
</dbReference>
<dbReference type="PANTHER" id="PTHR12001:SF85">
    <property type="entry name" value="SHORT CHAIN ISOPRENYL DIPHOSPHATE SYNTHASE"/>
    <property type="match status" value="1"/>
</dbReference>
<keyword evidence="9" id="KW-1185">Reference proteome</keyword>
<proteinExistence type="inferred from homology"/>
<dbReference type="PROSITE" id="PS00723">
    <property type="entry name" value="POLYPRENYL_SYNTHASE_1"/>
    <property type="match status" value="1"/>
</dbReference>
<comment type="caution">
    <text evidence="8">The sequence shown here is derived from an EMBL/GenBank/DDBJ whole genome shotgun (WGS) entry which is preliminary data.</text>
</comment>
<evidence type="ECO:0000256" key="1">
    <source>
        <dbReference type="ARBA" id="ARBA00001946"/>
    </source>
</evidence>
<evidence type="ECO:0000256" key="6">
    <source>
        <dbReference type="RuleBase" id="RU004466"/>
    </source>
</evidence>
<dbReference type="RefSeq" id="WP_141355706.1">
    <property type="nucleotide sequence ID" value="NZ_BAAAWM010000001.1"/>
</dbReference>
<dbReference type="InterPro" id="IPR033749">
    <property type="entry name" value="Polyprenyl_synt_CS"/>
</dbReference>
<dbReference type="PANTHER" id="PTHR12001">
    <property type="entry name" value="GERANYLGERANYL PYROPHOSPHATE SYNTHASE"/>
    <property type="match status" value="1"/>
</dbReference>
<evidence type="ECO:0000256" key="3">
    <source>
        <dbReference type="ARBA" id="ARBA00022679"/>
    </source>
</evidence>
<dbReference type="PROSITE" id="PS00444">
    <property type="entry name" value="POLYPRENYL_SYNTHASE_2"/>
    <property type="match status" value="1"/>
</dbReference>
<dbReference type="Pfam" id="PF00348">
    <property type="entry name" value="polyprenyl_synt"/>
    <property type="match status" value="1"/>
</dbReference>
<comment type="cofactor">
    <cofactor evidence="1">
        <name>Mg(2+)</name>
        <dbReference type="ChEBI" id="CHEBI:18420"/>
    </cofactor>
</comment>
<organism evidence="8 9">
    <name type="scientific">Glutamicibacter nicotianae</name>
    <name type="common">Arthrobacter nicotianae</name>
    <dbReference type="NCBI Taxonomy" id="37929"/>
    <lineage>
        <taxon>Bacteria</taxon>
        <taxon>Bacillati</taxon>
        <taxon>Actinomycetota</taxon>
        <taxon>Actinomycetes</taxon>
        <taxon>Micrococcales</taxon>
        <taxon>Micrococcaceae</taxon>
        <taxon>Glutamicibacter</taxon>
    </lineage>
</organism>
<keyword evidence="5" id="KW-0460">Magnesium</keyword>
<dbReference type="InterPro" id="IPR000092">
    <property type="entry name" value="Polyprenyl_synt"/>
</dbReference>
<evidence type="ECO:0000256" key="2">
    <source>
        <dbReference type="ARBA" id="ARBA00006706"/>
    </source>
</evidence>
<dbReference type="SUPFAM" id="SSF48576">
    <property type="entry name" value="Terpenoid synthases"/>
    <property type="match status" value="1"/>
</dbReference>
<sequence length="377" mass="40008">MRTHTTTHQSLPAPTVPAHTAPSQTPPAARGLIDDATRQAISDRLELLAMQAQRRSAAYSEQTALLWSRIGARLGTGKLMRPGMVMLGYRAFGGRNEARAIDLGCAFELLHAALLIHDDVVDRDFVRRGEPTISAVYRDHALANGRNPVDAEHAGNSVGIIAGDLLISEAIKLAARAAAGSDAEAGVEQAFFQAIEQAGAGELEDLLYSLGPAPATTSQVLRMEQMKTAAYSFQLPLQAGALLAGAHPAQAEALGTVGCQLGVAYQIIDDVLGTFGDPTRTGKPVESDLREFKSTILLALASEQPEFSALLTGFREGTVDAGRIRQELAAQGAERFARQLAAQLCSRATGSAAFLDLPEEARTLLLECTSLILDRSS</sequence>
<accession>A0ABQ0RHL4</accession>
<feature type="region of interest" description="Disordered" evidence="7">
    <location>
        <begin position="1"/>
        <end position="30"/>
    </location>
</feature>
<keyword evidence="4" id="KW-0479">Metal-binding</keyword>
<keyword evidence="3 6" id="KW-0808">Transferase</keyword>
<comment type="similarity">
    <text evidence="2 6">Belongs to the FPP/GGPP synthase family.</text>
</comment>